<dbReference type="Proteomes" id="UP000274131">
    <property type="component" value="Unassembled WGS sequence"/>
</dbReference>
<evidence type="ECO:0000313" key="3">
    <source>
        <dbReference type="Proteomes" id="UP000274131"/>
    </source>
</evidence>
<dbReference type="STRING" id="51028.A0A0N4UZE5"/>
<protein>
    <submittedName>
        <fullName evidence="4">Reactive oxygen species modulator 1</fullName>
    </submittedName>
</protein>
<evidence type="ECO:0000313" key="2">
    <source>
        <dbReference type="EMBL" id="VDD87558.1"/>
    </source>
</evidence>
<gene>
    <name evidence="2" type="ORF">EVEC_LOCUS2701</name>
</gene>
<keyword evidence="1" id="KW-0472">Membrane</keyword>
<feature type="transmembrane region" description="Helical" evidence="1">
    <location>
        <begin position="70"/>
        <end position="90"/>
    </location>
</feature>
<dbReference type="WBParaSite" id="EVEC_0000299301-mRNA-1">
    <property type="protein sequence ID" value="EVEC_0000299301-mRNA-1"/>
    <property type="gene ID" value="EVEC_0000299301"/>
</dbReference>
<evidence type="ECO:0000313" key="4">
    <source>
        <dbReference type="WBParaSite" id="EVEC_0000299301-mRNA-1"/>
    </source>
</evidence>
<dbReference type="EMBL" id="UXUI01007433">
    <property type="protein sequence ID" value="VDD87558.1"/>
    <property type="molecule type" value="Genomic_DNA"/>
</dbReference>
<name>A0A0N4UZE5_ENTVE</name>
<keyword evidence="1" id="KW-1133">Transmembrane helix</keyword>
<dbReference type="InterPro" id="IPR018450">
    <property type="entry name" value="Romo1/Mgr2"/>
</dbReference>
<keyword evidence="3" id="KW-1185">Reference proteome</keyword>
<accession>A0A0N4UZE5</accession>
<dbReference type="Pfam" id="PF10247">
    <property type="entry name" value="Romo1"/>
    <property type="match status" value="1"/>
</dbReference>
<proteinExistence type="predicted"/>
<organism evidence="4">
    <name type="scientific">Enterobius vermicularis</name>
    <name type="common">Human pinworm</name>
    <dbReference type="NCBI Taxonomy" id="51028"/>
    <lineage>
        <taxon>Eukaryota</taxon>
        <taxon>Metazoa</taxon>
        <taxon>Ecdysozoa</taxon>
        <taxon>Nematoda</taxon>
        <taxon>Chromadorea</taxon>
        <taxon>Rhabditida</taxon>
        <taxon>Spirurina</taxon>
        <taxon>Oxyuridomorpha</taxon>
        <taxon>Oxyuroidea</taxon>
        <taxon>Oxyuridae</taxon>
        <taxon>Enterobius</taxon>
    </lineage>
</organism>
<evidence type="ECO:0000256" key="1">
    <source>
        <dbReference type="SAM" id="Phobius"/>
    </source>
</evidence>
<reference evidence="4" key="1">
    <citation type="submission" date="2016-04" db="UniProtKB">
        <authorList>
            <consortium name="WormBaseParasite"/>
        </authorList>
    </citation>
    <scope>IDENTIFICATION</scope>
</reference>
<keyword evidence="1" id="KW-0812">Transmembrane</keyword>
<reference evidence="2 3" key="2">
    <citation type="submission" date="2018-10" db="EMBL/GenBank/DDBJ databases">
        <authorList>
            <consortium name="Pathogen Informatics"/>
        </authorList>
    </citation>
    <scope>NUCLEOTIDE SEQUENCE [LARGE SCALE GENOMIC DNA]</scope>
</reference>
<dbReference type="AlphaFoldDB" id="A0A0N4UZE5"/>
<sequence length="92" mass="9802">MTASGYCNHLTHNCLMLDDVSLRIDSPKKLFRLFVSIKLSVKISVNMPASYGHHVVGGGQQPSCWAKLKMGFMMGAMIGGATGVLLGTFAGV</sequence>